<organism evidence="6">
    <name type="scientific">Ignavibacterium album</name>
    <dbReference type="NCBI Taxonomy" id="591197"/>
    <lineage>
        <taxon>Bacteria</taxon>
        <taxon>Pseudomonadati</taxon>
        <taxon>Ignavibacteriota</taxon>
        <taxon>Ignavibacteria</taxon>
        <taxon>Ignavibacteriales</taxon>
        <taxon>Ignavibacteriaceae</taxon>
        <taxon>Ignavibacterium</taxon>
    </lineage>
</organism>
<evidence type="ECO:0000313" key="6">
    <source>
        <dbReference type="EMBL" id="HFI91927.1"/>
    </source>
</evidence>
<evidence type="ECO:0000259" key="5">
    <source>
        <dbReference type="PROSITE" id="PS51007"/>
    </source>
</evidence>
<proteinExistence type="predicted"/>
<protein>
    <submittedName>
        <fullName evidence="6">Cytochrome c</fullName>
    </submittedName>
</protein>
<dbReference type="InterPro" id="IPR009056">
    <property type="entry name" value="Cyt_c-like_dom"/>
</dbReference>
<dbReference type="InterPro" id="IPR036909">
    <property type="entry name" value="Cyt_c-like_dom_sf"/>
</dbReference>
<comment type="caution">
    <text evidence="6">The sequence shown here is derived from an EMBL/GenBank/DDBJ whole genome shotgun (WGS) entry which is preliminary data.</text>
</comment>
<dbReference type="GO" id="GO:0020037">
    <property type="term" value="F:heme binding"/>
    <property type="evidence" value="ECO:0007669"/>
    <property type="project" value="InterPro"/>
</dbReference>
<name>A0A7V2ZL14_9BACT</name>
<dbReference type="PROSITE" id="PS51007">
    <property type="entry name" value="CYTC"/>
    <property type="match status" value="1"/>
</dbReference>
<evidence type="ECO:0000256" key="1">
    <source>
        <dbReference type="ARBA" id="ARBA00022617"/>
    </source>
</evidence>
<dbReference type="Gene3D" id="1.10.760.10">
    <property type="entry name" value="Cytochrome c-like domain"/>
    <property type="match status" value="1"/>
</dbReference>
<evidence type="ECO:0000256" key="3">
    <source>
        <dbReference type="ARBA" id="ARBA00023004"/>
    </source>
</evidence>
<dbReference type="AlphaFoldDB" id="A0A7V2ZL14"/>
<dbReference type="GO" id="GO:0009055">
    <property type="term" value="F:electron transfer activity"/>
    <property type="evidence" value="ECO:0007669"/>
    <property type="project" value="InterPro"/>
</dbReference>
<reference evidence="6" key="1">
    <citation type="journal article" date="2020" name="mSystems">
        <title>Genome- and Community-Level Interaction Insights into Carbon Utilization and Element Cycling Functions of Hydrothermarchaeota in Hydrothermal Sediment.</title>
        <authorList>
            <person name="Zhou Z."/>
            <person name="Liu Y."/>
            <person name="Xu W."/>
            <person name="Pan J."/>
            <person name="Luo Z.H."/>
            <person name="Li M."/>
        </authorList>
    </citation>
    <scope>NUCLEOTIDE SEQUENCE [LARGE SCALE GENOMIC DNA]</scope>
    <source>
        <strain evidence="6">SpSt-479</strain>
    </source>
</reference>
<gene>
    <name evidence="6" type="ORF">ENS31_10450</name>
</gene>
<keyword evidence="2 4" id="KW-0479">Metal-binding</keyword>
<dbReference type="EMBL" id="DSUJ01000008">
    <property type="protein sequence ID" value="HFI91927.1"/>
    <property type="molecule type" value="Genomic_DNA"/>
</dbReference>
<feature type="domain" description="Cytochrome c" evidence="5">
    <location>
        <begin position="67"/>
        <end position="153"/>
    </location>
</feature>
<dbReference type="SUPFAM" id="SSF46626">
    <property type="entry name" value="Cytochrome c"/>
    <property type="match status" value="1"/>
</dbReference>
<evidence type="ECO:0000256" key="4">
    <source>
        <dbReference type="PROSITE-ProRule" id="PRU00433"/>
    </source>
</evidence>
<dbReference type="Pfam" id="PF13442">
    <property type="entry name" value="Cytochrome_CBB3"/>
    <property type="match status" value="1"/>
</dbReference>
<dbReference type="GO" id="GO:0046872">
    <property type="term" value="F:metal ion binding"/>
    <property type="evidence" value="ECO:0007669"/>
    <property type="project" value="UniProtKB-KW"/>
</dbReference>
<evidence type="ECO:0000256" key="2">
    <source>
        <dbReference type="ARBA" id="ARBA00022723"/>
    </source>
</evidence>
<sequence length="183" mass="20801">MKILLSILLTLTVLCGIFLIYIYSGWHNVSAMNEESSFMKWVFNTTKNKSVESRIKDISIPDLKKFSLISEGFEHYKEMCESCHGAPGIEETELSKGLNPPAPYLVDEVKESDPKELFWITKNGIKMTGMPAWGKTHSDESIWAIVAFMKAMPDMTADDYKKMMDESSVEVKSQTSNSEIHHH</sequence>
<accession>A0A7V2ZL14</accession>
<keyword evidence="3 4" id="KW-0408">Iron</keyword>
<keyword evidence="1 4" id="KW-0349">Heme</keyword>